<name>A0A1H5YPX2_9FLAO</name>
<proteinExistence type="predicted"/>
<evidence type="ECO:0000256" key="1">
    <source>
        <dbReference type="SAM" id="Coils"/>
    </source>
</evidence>
<protein>
    <submittedName>
        <fullName evidence="2">Uncharacterized protein</fullName>
    </submittedName>
</protein>
<sequence length="146" mass="16613">MNKPEILKLIHEKLDLKIKTLENLISETRASNNETKSSMGDKYETTREMVQQEINNLQVQLNENIKAKNSLKLIPLSANKSIGFGTLVETSNGLFYISVSLGTIEINKQKIFLISPESPLAKAMNGKIEYEFFSLNNIKQKIIKIW</sequence>
<dbReference type="Proteomes" id="UP000236738">
    <property type="component" value="Unassembled WGS sequence"/>
</dbReference>
<dbReference type="AlphaFoldDB" id="A0A1H5YPX2"/>
<dbReference type="EMBL" id="FNUS01000004">
    <property type="protein sequence ID" value="SEG26139.1"/>
    <property type="molecule type" value="Genomic_DNA"/>
</dbReference>
<keyword evidence="3" id="KW-1185">Reference proteome</keyword>
<dbReference type="RefSeq" id="WP_103913777.1">
    <property type="nucleotide sequence ID" value="NZ_FNUS01000004.1"/>
</dbReference>
<evidence type="ECO:0000313" key="3">
    <source>
        <dbReference type="Proteomes" id="UP000236738"/>
    </source>
</evidence>
<organism evidence="2 3">
    <name type="scientific">Halpernia humi</name>
    <dbReference type="NCBI Taxonomy" id="493375"/>
    <lineage>
        <taxon>Bacteria</taxon>
        <taxon>Pseudomonadati</taxon>
        <taxon>Bacteroidota</taxon>
        <taxon>Flavobacteriia</taxon>
        <taxon>Flavobacteriales</taxon>
        <taxon>Weeksellaceae</taxon>
        <taxon>Chryseobacterium group</taxon>
        <taxon>Halpernia</taxon>
    </lineage>
</organism>
<keyword evidence="1" id="KW-0175">Coiled coil</keyword>
<feature type="coiled-coil region" evidence="1">
    <location>
        <begin position="11"/>
        <end position="67"/>
    </location>
</feature>
<gene>
    <name evidence="2" type="ORF">SAMN05421847_1814</name>
</gene>
<evidence type="ECO:0000313" key="2">
    <source>
        <dbReference type="EMBL" id="SEG26139.1"/>
    </source>
</evidence>
<dbReference type="OrthoDB" id="667380at2"/>
<accession>A0A1H5YPX2</accession>
<reference evidence="3" key="1">
    <citation type="submission" date="2016-10" db="EMBL/GenBank/DDBJ databases">
        <authorList>
            <person name="Varghese N."/>
            <person name="Submissions S."/>
        </authorList>
    </citation>
    <scope>NUCLEOTIDE SEQUENCE [LARGE SCALE GENOMIC DNA]</scope>
    <source>
        <strain evidence="3">DSM 21580</strain>
    </source>
</reference>